<dbReference type="Proteomes" id="UP000828941">
    <property type="component" value="Chromosome 2"/>
</dbReference>
<organism evidence="1 2">
    <name type="scientific">Bauhinia variegata</name>
    <name type="common">Purple orchid tree</name>
    <name type="synonym">Phanera variegata</name>
    <dbReference type="NCBI Taxonomy" id="167791"/>
    <lineage>
        <taxon>Eukaryota</taxon>
        <taxon>Viridiplantae</taxon>
        <taxon>Streptophyta</taxon>
        <taxon>Embryophyta</taxon>
        <taxon>Tracheophyta</taxon>
        <taxon>Spermatophyta</taxon>
        <taxon>Magnoliopsida</taxon>
        <taxon>eudicotyledons</taxon>
        <taxon>Gunneridae</taxon>
        <taxon>Pentapetalae</taxon>
        <taxon>rosids</taxon>
        <taxon>fabids</taxon>
        <taxon>Fabales</taxon>
        <taxon>Fabaceae</taxon>
        <taxon>Cercidoideae</taxon>
        <taxon>Cercideae</taxon>
        <taxon>Bauhiniinae</taxon>
        <taxon>Bauhinia</taxon>
    </lineage>
</organism>
<dbReference type="EMBL" id="CM039427">
    <property type="protein sequence ID" value="KAI4353117.1"/>
    <property type="molecule type" value="Genomic_DNA"/>
</dbReference>
<evidence type="ECO:0000313" key="2">
    <source>
        <dbReference type="Proteomes" id="UP000828941"/>
    </source>
</evidence>
<proteinExistence type="predicted"/>
<sequence>MAQVTASQTVTDGPPLAEVDMSSDHNGNTVRATIVQAASVFWDTPATIDKAERLVAEAASQGSRLLVFPEGFIGGYPRGLTFGVTIGNLTAKGREQFRKYHASAIDVPGPEVDRLATIAGKYRVFMVVGAIERDGYTLHCCALFFDDQGRFLAKHRKLMPTSLERVMWGFGDGSTIEVVETPIGKIGAAICFENKMALYRASLYGKGVQIYCAPTAEDGVKWQATVKHIALEGGCFVLSANQFLRRKDFPPPPEYDVEGDENLTPDSVLCQGGSVIVSPSGAVLAGPNFEGEGLISAELDLHEIARAKFDFDAVGHYARPEVFTLIVKDQEREPVVFASEVEHCKKQCLA</sequence>
<reference evidence="1 2" key="1">
    <citation type="journal article" date="2022" name="DNA Res.">
        <title>Chromosomal-level genome assembly of the orchid tree Bauhinia variegata (Leguminosae; Cercidoideae) supports the allotetraploid origin hypothesis of Bauhinia.</title>
        <authorList>
            <person name="Zhong Y."/>
            <person name="Chen Y."/>
            <person name="Zheng D."/>
            <person name="Pang J."/>
            <person name="Liu Y."/>
            <person name="Luo S."/>
            <person name="Meng S."/>
            <person name="Qian L."/>
            <person name="Wei D."/>
            <person name="Dai S."/>
            <person name="Zhou R."/>
        </authorList>
    </citation>
    <scope>NUCLEOTIDE SEQUENCE [LARGE SCALE GENOMIC DNA]</scope>
    <source>
        <strain evidence="1">BV-YZ2020</strain>
    </source>
</reference>
<evidence type="ECO:0000313" key="1">
    <source>
        <dbReference type="EMBL" id="KAI4353117.1"/>
    </source>
</evidence>
<accession>A0ACB9PZ86</accession>
<name>A0ACB9PZ86_BAUVA</name>
<keyword evidence="2" id="KW-1185">Reference proteome</keyword>
<comment type="caution">
    <text evidence="1">The sequence shown here is derived from an EMBL/GenBank/DDBJ whole genome shotgun (WGS) entry which is preliminary data.</text>
</comment>
<protein>
    <submittedName>
        <fullName evidence="1">Uncharacterized protein</fullName>
    </submittedName>
</protein>
<gene>
    <name evidence="1" type="ORF">L6164_002089</name>
</gene>